<feature type="non-terminal residue" evidence="1">
    <location>
        <position position="64"/>
    </location>
</feature>
<keyword evidence="2" id="KW-1185">Reference proteome</keyword>
<organism evidence="1 2">
    <name type="scientific">Pristionchus entomophagus</name>
    <dbReference type="NCBI Taxonomy" id="358040"/>
    <lineage>
        <taxon>Eukaryota</taxon>
        <taxon>Metazoa</taxon>
        <taxon>Ecdysozoa</taxon>
        <taxon>Nematoda</taxon>
        <taxon>Chromadorea</taxon>
        <taxon>Rhabditida</taxon>
        <taxon>Rhabditina</taxon>
        <taxon>Diplogasteromorpha</taxon>
        <taxon>Diplogasteroidea</taxon>
        <taxon>Neodiplogasteridae</taxon>
        <taxon>Pristionchus</taxon>
    </lineage>
</organism>
<reference evidence="1" key="1">
    <citation type="submission" date="2023-10" db="EMBL/GenBank/DDBJ databases">
        <title>Genome assembly of Pristionchus species.</title>
        <authorList>
            <person name="Yoshida K."/>
            <person name="Sommer R.J."/>
        </authorList>
    </citation>
    <scope>NUCLEOTIDE SEQUENCE</scope>
    <source>
        <strain evidence="1">RS0144</strain>
    </source>
</reference>
<gene>
    <name evidence="1" type="ORF">PENTCL1PPCAC_13227</name>
</gene>
<evidence type="ECO:0000313" key="1">
    <source>
        <dbReference type="EMBL" id="GMS91052.1"/>
    </source>
</evidence>
<dbReference type="EMBL" id="BTSX01000003">
    <property type="protein sequence ID" value="GMS91052.1"/>
    <property type="molecule type" value="Genomic_DNA"/>
</dbReference>
<sequence length="64" mass="7384">DSLTAHPRPALPSFLGYGCLVVIIEECGSWDSDYRDDWVHDLSQMVRSVLSRHPEWWTAVKKVK</sequence>
<feature type="non-terminal residue" evidence="1">
    <location>
        <position position="1"/>
    </location>
</feature>
<dbReference type="Proteomes" id="UP001432027">
    <property type="component" value="Unassembled WGS sequence"/>
</dbReference>
<proteinExistence type="predicted"/>
<accession>A0AAV5T9N3</accession>
<comment type="caution">
    <text evidence="1">The sequence shown here is derived from an EMBL/GenBank/DDBJ whole genome shotgun (WGS) entry which is preliminary data.</text>
</comment>
<name>A0AAV5T9N3_9BILA</name>
<evidence type="ECO:0000313" key="2">
    <source>
        <dbReference type="Proteomes" id="UP001432027"/>
    </source>
</evidence>
<dbReference type="AlphaFoldDB" id="A0AAV5T9N3"/>
<protein>
    <submittedName>
        <fullName evidence="1">Uncharacterized protein</fullName>
    </submittedName>
</protein>